<organism evidence="2 3">
    <name type="scientific">Mikania micrantha</name>
    <name type="common">bitter vine</name>
    <dbReference type="NCBI Taxonomy" id="192012"/>
    <lineage>
        <taxon>Eukaryota</taxon>
        <taxon>Viridiplantae</taxon>
        <taxon>Streptophyta</taxon>
        <taxon>Embryophyta</taxon>
        <taxon>Tracheophyta</taxon>
        <taxon>Spermatophyta</taxon>
        <taxon>Magnoliopsida</taxon>
        <taxon>eudicotyledons</taxon>
        <taxon>Gunneridae</taxon>
        <taxon>Pentapetalae</taxon>
        <taxon>asterids</taxon>
        <taxon>campanulids</taxon>
        <taxon>Asterales</taxon>
        <taxon>Asteraceae</taxon>
        <taxon>Asteroideae</taxon>
        <taxon>Heliantheae alliance</taxon>
        <taxon>Eupatorieae</taxon>
        <taxon>Mikania</taxon>
    </lineage>
</organism>
<evidence type="ECO:0000313" key="2">
    <source>
        <dbReference type="EMBL" id="KAD7479656.1"/>
    </source>
</evidence>
<feature type="compositionally biased region" description="Basic and acidic residues" evidence="1">
    <location>
        <begin position="96"/>
        <end position="111"/>
    </location>
</feature>
<comment type="caution">
    <text evidence="2">The sequence shown here is derived from an EMBL/GenBank/DDBJ whole genome shotgun (WGS) entry which is preliminary data.</text>
</comment>
<evidence type="ECO:0000256" key="1">
    <source>
        <dbReference type="SAM" id="MobiDB-lite"/>
    </source>
</evidence>
<reference evidence="2 3" key="1">
    <citation type="submission" date="2019-05" db="EMBL/GenBank/DDBJ databases">
        <title>Mikania micrantha, genome provides insights into the molecular mechanism of rapid growth.</title>
        <authorList>
            <person name="Liu B."/>
        </authorList>
    </citation>
    <scope>NUCLEOTIDE SEQUENCE [LARGE SCALE GENOMIC DNA]</scope>
    <source>
        <strain evidence="2">NLD-2019</strain>
        <tissue evidence="2">Leaf</tissue>
    </source>
</reference>
<sequence>MFSPKHNDFLVTYHPRPIRRYTTPRGRRPAAAALRSQDLGAVVARVAAVRARVGDNDELPSHIADERGDATLYRLRGSSRCRGGSACESYPRRRHTMDSPIRDREAAHPQADHCGVSIDI</sequence>
<evidence type="ECO:0000313" key="3">
    <source>
        <dbReference type="Proteomes" id="UP000326396"/>
    </source>
</evidence>
<accession>A0A5N6Q6J8</accession>
<gene>
    <name evidence="2" type="ORF">E3N88_02792</name>
</gene>
<dbReference type="EMBL" id="SZYD01000001">
    <property type="protein sequence ID" value="KAD7479656.1"/>
    <property type="molecule type" value="Genomic_DNA"/>
</dbReference>
<keyword evidence="3" id="KW-1185">Reference proteome</keyword>
<proteinExistence type="predicted"/>
<dbReference type="AlphaFoldDB" id="A0A5N6Q6J8"/>
<name>A0A5N6Q6J8_9ASTR</name>
<feature type="region of interest" description="Disordered" evidence="1">
    <location>
        <begin position="84"/>
        <end position="120"/>
    </location>
</feature>
<protein>
    <submittedName>
        <fullName evidence="2">Uncharacterized protein</fullName>
    </submittedName>
</protein>
<dbReference type="Proteomes" id="UP000326396">
    <property type="component" value="Linkage Group LG1"/>
</dbReference>